<dbReference type="Gene3D" id="3.80.10.10">
    <property type="entry name" value="Ribonuclease Inhibitor"/>
    <property type="match status" value="1"/>
</dbReference>
<comment type="caution">
    <text evidence="2">The sequence shown here is derived from an EMBL/GenBank/DDBJ whole genome shotgun (WGS) entry which is preliminary data.</text>
</comment>
<sequence length="785" mass="93199">MNSLKFPKITNTDNITNYNIKNLNNTLIESTDDKEERAALIEAIKIGYLLYPSKDLIWDKFKKQVDYDENKCKKLVRKTKNSKLIITETLENDYSKIYFLNMSKIPLFEIGDLFICRNILILNLSNNFLMNIEPLFDCIHLIRLDLQNNQLSKLPSGEFWSRFKKLKVLFLHNNLIGRLEYLKYMSYCPVLEILTMYDSPISLKYNYRHHTVNSIVTLKALDHHVISDEEIIEEASFKNTIFTARCDNFKVDLSINCEENSLSAELKATMKLINQVNKILAKFSPVLIIQRYARGFLVRRKLFKIKMKEKIEAIIKIQQWWKRVRKNLKKNKPQQRAKSINKENSDLQNLIATESFLTDYKLRKKDSRRNNTPISAYRSKRNFFVDFNKINYSRQSTMTNLNLEKNLKFPSLNFNRSTQSIQKSDQLSFREELITRIFKDTSLDSEKLIKISQMISNVNESLDLSQIPRDLNFEYITFIINQINAKLKRPKEELSITNDSFNSEPEHDSSEFRLPIIKPNNDIIKSKDKYIIDLIKDKVKDINAIKTLDLDGHKQISYIKRVDKVEPQEFLTNDQRFFQKIYGNMTIGSLRAVDKAYEERNLNDMKLTLQKQCSDTREYEKNSQRQLRLYKEEIKREIRENSQKSKLDVVEAKKKMEKDLEETRKNVKEKRERMIQFKKNRRRDIALAVEFSKQHISVSKALQKHEFTMRKETILKEKSNFVLDFKTDIESQNELVRKFIQQRTNIRQMQAITDKQIIENRIKIDKEIQVNRAKDRVELLKSLQP</sequence>
<evidence type="ECO:0000313" key="2">
    <source>
        <dbReference type="EMBL" id="CAF0741585.1"/>
    </source>
</evidence>
<evidence type="ECO:0000256" key="1">
    <source>
        <dbReference type="SAM" id="Coils"/>
    </source>
</evidence>
<keyword evidence="3" id="KW-1185">Reference proteome</keyword>
<dbReference type="PROSITE" id="PS51450">
    <property type="entry name" value="LRR"/>
    <property type="match status" value="3"/>
</dbReference>
<dbReference type="SUPFAM" id="SSF52058">
    <property type="entry name" value="L domain-like"/>
    <property type="match status" value="1"/>
</dbReference>
<dbReference type="OrthoDB" id="676979at2759"/>
<feature type="non-terminal residue" evidence="2">
    <location>
        <position position="785"/>
    </location>
</feature>
<evidence type="ECO:0000313" key="3">
    <source>
        <dbReference type="Proteomes" id="UP000663879"/>
    </source>
</evidence>
<feature type="coiled-coil region" evidence="1">
    <location>
        <begin position="620"/>
        <end position="680"/>
    </location>
</feature>
<evidence type="ECO:0008006" key="4">
    <source>
        <dbReference type="Google" id="ProtNLM"/>
    </source>
</evidence>
<accession>A0A813NNZ3</accession>
<dbReference type="Gene3D" id="1.20.5.190">
    <property type="match status" value="1"/>
</dbReference>
<gene>
    <name evidence="2" type="ORF">OXX778_LOCUS3422</name>
</gene>
<name>A0A813NNZ3_9BILA</name>
<proteinExistence type="predicted"/>
<dbReference type="PANTHER" id="PTHR46723">
    <property type="entry name" value="LEUCINE-RICH REPEAT AND IQ DOMAIN-CONTAINING PROTEIN 3"/>
    <property type="match status" value="1"/>
</dbReference>
<keyword evidence="1" id="KW-0175">Coiled coil</keyword>
<protein>
    <recommendedName>
        <fullName evidence="4">Leucine-rich repeat and IQ domain-containing protein 3</fullName>
    </recommendedName>
</protein>
<dbReference type="PANTHER" id="PTHR46723:SF1">
    <property type="entry name" value="LEUCINE-RICH REPEAT AND IQ DOMAIN-CONTAINING PROTEIN 3"/>
    <property type="match status" value="1"/>
</dbReference>
<dbReference type="AlphaFoldDB" id="A0A813NNZ3"/>
<dbReference type="InterPro" id="IPR001611">
    <property type="entry name" value="Leu-rich_rpt"/>
</dbReference>
<reference evidence="2" key="1">
    <citation type="submission" date="2021-02" db="EMBL/GenBank/DDBJ databases">
        <authorList>
            <person name="Nowell W R."/>
        </authorList>
    </citation>
    <scope>NUCLEOTIDE SEQUENCE</scope>
    <source>
        <strain evidence="2">Ploen Becks lab</strain>
    </source>
</reference>
<dbReference type="EMBL" id="CAJNOC010000300">
    <property type="protein sequence ID" value="CAF0741585.1"/>
    <property type="molecule type" value="Genomic_DNA"/>
</dbReference>
<dbReference type="InterPro" id="IPR032675">
    <property type="entry name" value="LRR_dom_sf"/>
</dbReference>
<dbReference type="PROSITE" id="PS50096">
    <property type="entry name" value="IQ"/>
    <property type="match status" value="1"/>
</dbReference>
<dbReference type="InterPro" id="IPR052859">
    <property type="entry name" value="LRR-IQ_domain_protein"/>
</dbReference>
<dbReference type="Proteomes" id="UP000663879">
    <property type="component" value="Unassembled WGS sequence"/>
</dbReference>
<organism evidence="2 3">
    <name type="scientific">Brachionus calyciflorus</name>
    <dbReference type="NCBI Taxonomy" id="104777"/>
    <lineage>
        <taxon>Eukaryota</taxon>
        <taxon>Metazoa</taxon>
        <taxon>Spiralia</taxon>
        <taxon>Gnathifera</taxon>
        <taxon>Rotifera</taxon>
        <taxon>Eurotatoria</taxon>
        <taxon>Monogononta</taxon>
        <taxon>Pseudotrocha</taxon>
        <taxon>Ploima</taxon>
        <taxon>Brachionidae</taxon>
        <taxon>Brachionus</taxon>
    </lineage>
</organism>